<evidence type="ECO:0000256" key="1">
    <source>
        <dbReference type="SAM" id="Phobius"/>
    </source>
</evidence>
<dbReference type="AlphaFoldDB" id="B5I7T6"/>
<keyword evidence="1" id="KW-0472">Membrane</keyword>
<sequence>MRDGESRLMEIDNLTPAELRVWRAFPRGEAVDFRVAEDEDVAGGAEWGAERTVRASVLRALMLNGPQEDGEIPALKLAGARITGVLALQYGTVDHAVRLSHCHFDDVPVLYGCRVRQLNLSDSVLPGLTAATLRVEAVLRLTGCLVNGPVRLGGARIAGALFMDRAEIVADEAAEPALQLNHMSLGDDLWAPGLRVHGEIRLNGATVAGSVNLNDARLSHPGDIVLDGQTLVVEGDVHLRRAHTFGWVGLRGARIAGRLDFSYAHLSNPGDAALRANSSTIGELWLRKGPPIQGTLSLRRAQIDDLFLEPEVVPEEVQFNKLVYTSLTPQEPAERRLPMLERDREGYVPHAYEQLTAAYRRIGDDRAARLVQLAKQRRHRATLAWYGRLWGHVQDATVGYGFHPLRACVWLLSLLAVGTLAYGLHHPPPLKADEAPHFNALFYTLDLLLPVISFGQEGAFAPQGWYQSLSYALVIAGWILATTVFAGVTRTVNRQ</sequence>
<dbReference type="HOGENOM" id="CLU_023173_0_0_11"/>
<protein>
    <submittedName>
        <fullName evidence="2">Membrane-associated oxidoreductase</fullName>
    </submittedName>
</protein>
<dbReference type="Proteomes" id="UP000002785">
    <property type="component" value="Chromosome"/>
</dbReference>
<keyword evidence="3" id="KW-1185">Reference proteome</keyword>
<dbReference type="EMBL" id="CM000951">
    <property type="protein sequence ID" value="EDY61141.1"/>
    <property type="molecule type" value="Genomic_DNA"/>
</dbReference>
<accession>B5I7T6</accession>
<evidence type="ECO:0000313" key="3">
    <source>
        <dbReference type="Proteomes" id="UP000002785"/>
    </source>
</evidence>
<organism evidence="2 3">
    <name type="scientific">Streptomyces sviceus (strain ATCC 29083 / DSM 924 / JCM 4929 / NBRC 13980 / NCIMB 11184 / NRRL 5439 / UC 5370)</name>
    <dbReference type="NCBI Taxonomy" id="463191"/>
    <lineage>
        <taxon>Bacteria</taxon>
        <taxon>Bacillati</taxon>
        <taxon>Actinomycetota</taxon>
        <taxon>Actinomycetes</taxon>
        <taxon>Kitasatosporales</taxon>
        <taxon>Streptomycetaceae</taxon>
        <taxon>Streptomyces</taxon>
    </lineage>
</organism>
<keyword evidence="1" id="KW-1133">Transmembrane helix</keyword>
<proteinExistence type="predicted"/>
<name>B5I7T6_STRX2</name>
<evidence type="ECO:0000313" key="2">
    <source>
        <dbReference type="EMBL" id="EDY61141.1"/>
    </source>
</evidence>
<feature type="transmembrane region" description="Helical" evidence="1">
    <location>
        <begin position="468"/>
        <end position="488"/>
    </location>
</feature>
<reference evidence="2" key="1">
    <citation type="submission" date="2009-10" db="EMBL/GenBank/DDBJ databases">
        <title>The genome sequence of Streptomyces sviceus strain ATCC 29083.</title>
        <authorList>
            <consortium name="The Broad Institute Genome Sequencing Platform"/>
            <consortium name="Broad Institute Microbial Sequencing Center"/>
            <person name="Fischbach M."/>
            <person name="Godfrey P."/>
            <person name="Ward D."/>
            <person name="Young S."/>
            <person name="Zeng Q."/>
            <person name="Koehrsen M."/>
            <person name="Alvarado L."/>
            <person name="Berlin A.M."/>
            <person name="Bochicchio J."/>
            <person name="Borenstein D."/>
            <person name="Chapman S.B."/>
            <person name="Chen Z."/>
            <person name="Engels R."/>
            <person name="Freedman E."/>
            <person name="Gellesch M."/>
            <person name="Goldberg J."/>
            <person name="Griggs A."/>
            <person name="Gujja S."/>
            <person name="Heilman E.R."/>
            <person name="Heiman D.I."/>
            <person name="Hepburn T.A."/>
            <person name="Howarth C."/>
            <person name="Jen D."/>
            <person name="Larson L."/>
            <person name="Lewis B."/>
            <person name="Mehta T."/>
            <person name="Park D."/>
            <person name="Pearson M."/>
            <person name="Richards J."/>
            <person name="Roberts A."/>
            <person name="Saif S."/>
            <person name="Shea T.D."/>
            <person name="Shenoy N."/>
            <person name="Sisk P."/>
            <person name="Stolte C."/>
            <person name="Sykes S.N."/>
            <person name="Thomson T."/>
            <person name="Walk T."/>
            <person name="White J."/>
            <person name="Yandava C."/>
            <person name="Straight P."/>
            <person name="Clardy J."/>
            <person name="Hung D."/>
            <person name="Kolter R."/>
            <person name="Mekalanos J."/>
            <person name="Walker S."/>
            <person name="Walsh C.T."/>
            <person name="Wieland-Brown L.C."/>
            <person name="Haas B."/>
            <person name="Nusbaum C."/>
            <person name="Birren B."/>
        </authorList>
    </citation>
    <scope>NUCLEOTIDE SEQUENCE [LARGE SCALE GENOMIC DNA]</scope>
    <source>
        <strain evidence="2">ATCC 29083</strain>
    </source>
</reference>
<keyword evidence="1" id="KW-0812">Transmembrane</keyword>
<dbReference type="eggNOG" id="COG2911">
    <property type="taxonomic scope" value="Bacteria"/>
</dbReference>
<gene>
    <name evidence="2" type="ORF">SSEG_07754</name>
</gene>